<dbReference type="InterPro" id="IPR000859">
    <property type="entry name" value="CUB_dom"/>
</dbReference>
<dbReference type="SMART" id="SM00042">
    <property type="entry name" value="CUB"/>
    <property type="match status" value="1"/>
</dbReference>
<feature type="domain" description="CUB" evidence="3">
    <location>
        <begin position="37"/>
        <end position="148"/>
    </location>
</feature>
<feature type="non-terminal residue" evidence="4">
    <location>
        <position position="1"/>
    </location>
</feature>
<feature type="non-terminal residue" evidence="4">
    <location>
        <position position="197"/>
    </location>
</feature>
<dbReference type="Proteomes" id="UP001497623">
    <property type="component" value="Unassembled WGS sequence"/>
</dbReference>
<evidence type="ECO:0000259" key="3">
    <source>
        <dbReference type="PROSITE" id="PS01180"/>
    </source>
</evidence>
<keyword evidence="1" id="KW-1015">Disulfide bond</keyword>
<dbReference type="SUPFAM" id="SSF49854">
    <property type="entry name" value="Spermadhesin, CUB domain"/>
    <property type="match status" value="1"/>
</dbReference>
<reference evidence="4 5" key="1">
    <citation type="submission" date="2024-05" db="EMBL/GenBank/DDBJ databases">
        <authorList>
            <person name="Wallberg A."/>
        </authorList>
    </citation>
    <scope>NUCLEOTIDE SEQUENCE [LARGE SCALE GENOMIC DNA]</scope>
</reference>
<proteinExistence type="predicted"/>
<dbReference type="Pfam" id="PF00431">
    <property type="entry name" value="CUB"/>
    <property type="match status" value="1"/>
</dbReference>
<dbReference type="Gene3D" id="2.60.120.290">
    <property type="entry name" value="Spermadhesin, CUB domain"/>
    <property type="match status" value="1"/>
</dbReference>
<evidence type="ECO:0000256" key="1">
    <source>
        <dbReference type="ARBA" id="ARBA00023157"/>
    </source>
</evidence>
<dbReference type="CDD" id="cd00041">
    <property type="entry name" value="CUB"/>
    <property type="match status" value="1"/>
</dbReference>
<comment type="caution">
    <text evidence="2">Lacks conserved residue(s) required for the propagation of feature annotation.</text>
</comment>
<protein>
    <recommendedName>
        <fullName evidence="3">CUB domain-containing protein</fullName>
    </recommendedName>
</protein>
<dbReference type="PANTHER" id="PTHR24255:SF31">
    <property type="entry name" value="CUBILIN-LIKE PROTEIN"/>
    <property type="match status" value="1"/>
</dbReference>
<accession>A0AAV2STV1</accession>
<sequence>FYSNKSGHIQPRNNYAHHFYSNKSGHIIPRAATDFICHKIQEITLNAGTGAFLESPGYPNPYPNKKKCGWNIKTSDGSVIDISCPEFDLQMPNKRGKCQFDYLSIDGYRFCGQESVSATITNGEKTKIRFRSNGGWKFPGFKCRAAALSPATPPSTTVDTANSCVCGQANRVSRIVGGSETDVNEYPWQVALVNKGD</sequence>
<dbReference type="EMBL" id="CAXKWB010125919">
    <property type="protein sequence ID" value="CAL4239631.1"/>
    <property type="molecule type" value="Genomic_DNA"/>
</dbReference>
<dbReference type="GO" id="GO:0004252">
    <property type="term" value="F:serine-type endopeptidase activity"/>
    <property type="evidence" value="ECO:0007669"/>
    <property type="project" value="TreeGrafter"/>
</dbReference>
<evidence type="ECO:0000256" key="2">
    <source>
        <dbReference type="PROSITE-ProRule" id="PRU00059"/>
    </source>
</evidence>
<dbReference type="GO" id="GO:0005615">
    <property type="term" value="C:extracellular space"/>
    <property type="evidence" value="ECO:0007669"/>
    <property type="project" value="TreeGrafter"/>
</dbReference>
<comment type="caution">
    <text evidence="4">The sequence shown here is derived from an EMBL/GenBank/DDBJ whole genome shotgun (WGS) entry which is preliminary data.</text>
</comment>
<name>A0AAV2STV1_MEGNR</name>
<evidence type="ECO:0000313" key="4">
    <source>
        <dbReference type="EMBL" id="CAL4239631.1"/>
    </source>
</evidence>
<dbReference type="SUPFAM" id="SSF50494">
    <property type="entry name" value="Trypsin-like serine proteases"/>
    <property type="match status" value="1"/>
</dbReference>
<dbReference type="AlphaFoldDB" id="A0AAV2STV1"/>
<dbReference type="InterPro" id="IPR009003">
    <property type="entry name" value="Peptidase_S1_PA"/>
</dbReference>
<keyword evidence="5" id="KW-1185">Reference proteome</keyword>
<dbReference type="InterPro" id="IPR035914">
    <property type="entry name" value="Sperma_CUB_dom_sf"/>
</dbReference>
<dbReference type="PROSITE" id="PS01180">
    <property type="entry name" value="CUB"/>
    <property type="match status" value="1"/>
</dbReference>
<evidence type="ECO:0000313" key="5">
    <source>
        <dbReference type="Proteomes" id="UP001497623"/>
    </source>
</evidence>
<organism evidence="4 5">
    <name type="scientific">Meganyctiphanes norvegica</name>
    <name type="common">Northern krill</name>
    <name type="synonym">Thysanopoda norvegica</name>
    <dbReference type="NCBI Taxonomy" id="48144"/>
    <lineage>
        <taxon>Eukaryota</taxon>
        <taxon>Metazoa</taxon>
        <taxon>Ecdysozoa</taxon>
        <taxon>Arthropoda</taxon>
        <taxon>Crustacea</taxon>
        <taxon>Multicrustacea</taxon>
        <taxon>Malacostraca</taxon>
        <taxon>Eumalacostraca</taxon>
        <taxon>Eucarida</taxon>
        <taxon>Euphausiacea</taxon>
        <taxon>Euphausiidae</taxon>
        <taxon>Meganyctiphanes</taxon>
    </lineage>
</organism>
<dbReference type="PANTHER" id="PTHR24255">
    <property type="entry name" value="COMPLEMENT COMPONENT 1, S SUBCOMPONENT-RELATED"/>
    <property type="match status" value="1"/>
</dbReference>
<gene>
    <name evidence="4" type="ORF">MNOR_LOCUS40545</name>
</gene>